<dbReference type="Pfam" id="PF13581">
    <property type="entry name" value="HATPase_c_2"/>
    <property type="match status" value="1"/>
</dbReference>
<evidence type="ECO:0000259" key="2">
    <source>
        <dbReference type="Pfam" id="PF13581"/>
    </source>
</evidence>
<gene>
    <name evidence="3" type="ORF">KDA82_30040</name>
</gene>
<keyword evidence="3" id="KW-0067">ATP-binding</keyword>
<dbReference type="GO" id="GO:0005524">
    <property type="term" value="F:ATP binding"/>
    <property type="evidence" value="ECO:0007669"/>
    <property type="project" value="UniProtKB-KW"/>
</dbReference>
<organism evidence="3 4">
    <name type="scientific">Streptomyces daliensis</name>
    <dbReference type="NCBI Taxonomy" id="299421"/>
    <lineage>
        <taxon>Bacteria</taxon>
        <taxon>Bacillati</taxon>
        <taxon>Actinomycetota</taxon>
        <taxon>Actinomycetes</taxon>
        <taxon>Kitasatosporales</taxon>
        <taxon>Streptomycetaceae</taxon>
        <taxon>Streptomyces</taxon>
    </lineage>
</organism>
<dbReference type="SUPFAM" id="SSF55874">
    <property type="entry name" value="ATPase domain of HSP90 chaperone/DNA topoisomerase II/histidine kinase"/>
    <property type="match status" value="1"/>
</dbReference>
<evidence type="ECO:0000256" key="1">
    <source>
        <dbReference type="ARBA" id="ARBA00022527"/>
    </source>
</evidence>
<proteinExistence type="predicted"/>
<dbReference type="PANTHER" id="PTHR35526:SF3">
    <property type="entry name" value="ANTI-SIGMA-F FACTOR RSBW"/>
    <property type="match status" value="1"/>
</dbReference>
<keyword evidence="4" id="KW-1185">Reference proteome</keyword>
<evidence type="ECO:0000313" key="3">
    <source>
        <dbReference type="EMBL" id="MBR7677165.1"/>
    </source>
</evidence>
<dbReference type="Gene3D" id="3.30.565.10">
    <property type="entry name" value="Histidine kinase-like ATPase, C-terminal domain"/>
    <property type="match status" value="1"/>
</dbReference>
<dbReference type="InterPro" id="IPR036890">
    <property type="entry name" value="HATPase_C_sf"/>
</dbReference>
<dbReference type="PANTHER" id="PTHR35526">
    <property type="entry name" value="ANTI-SIGMA-F FACTOR RSBW-RELATED"/>
    <property type="match status" value="1"/>
</dbReference>
<protein>
    <submittedName>
        <fullName evidence="3">ATP-binding protein</fullName>
    </submittedName>
</protein>
<dbReference type="AlphaFoldDB" id="A0A8T4IZH3"/>
<comment type="caution">
    <text evidence="3">The sequence shown here is derived from an EMBL/GenBank/DDBJ whole genome shotgun (WGS) entry which is preliminary data.</text>
</comment>
<keyword evidence="1" id="KW-0808">Transferase</keyword>
<keyword evidence="3" id="KW-0547">Nucleotide-binding</keyword>
<accession>A0A8T4IZH3</accession>
<dbReference type="InterPro" id="IPR050267">
    <property type="entry name" value="Anti-sigma-factor_SerPK"/>
</dbReference>
<dbReference type="Proteomes" id="UP000675554">
    <property type="component" value="Unassembled WGS sequence"/>
</dbReference>
<feature type="domain" description="Histidine kinase/HSP90-like ATPase" evidence="2">
    <location>
        <begin position="23"/>
        <end position="135"/>
    </location>
</feature>
<keyword evidence="1" id="KW-0418">Kinase</keyword>
<sequence length="139" mass="15005">MRASTYGRWPTARAEYSLPRRDSSVRWARRLTSAFLAHPVDPALTGDQLLQDATLVVSELVTNATRHGDGDCRLRLYAAAGLLIVEVHDSNPSRPRVGPMPGLTESGRGIAMVRHVARSFSVTSDRGGGKTVRAVLGPS</sequence>
<evidence type="ECO:0000313" key="4">
    <source>
        <dbReference type="Proteomes" id="UP000675554"/>
    </source>
</evidence>
<dbReference type="InterPro" id="IPR003594">
    <property type="entry name" value="HATPase_dom"/>
</dbReference>
<dbReference type="EMBL" id="JAGSMN010000849">
    <property type="protein sequence ID" value="MBR7677165.1"/>
    <property type="molecule type" value="Genomic_DNA"/>
</dbReference>
<name>A0A8T4IZH3_9ACTN</name>
<dbReference type="CDD" id="cd16936">
    <property type="entry name" value="HATPase_RsbW-like"/>
    <property type="match status" value="1"/>
</dbReference>
<keyword evidence="1" id="KW-0723">Serine/threonine-protein kinase</keyword>
<reference evidence="3" key="1">
    <citation type="submission" date="2021-04" db="EMBL/GenBank/DDBJ databases">
        <title>Sequencing of actinobacteria type strains.</title>
        <authorList>
            <person name="Nguyen G.-S."/>
            <person name="Wentzel A."/>
        </authorList>
    </citation>
    <scope>NUCLEOTIDE SEQUENCE</scope>
    <source>
        <strain evidence="3">DSM 42095</strain>
    </source>
</reference>
<dbReference type="GO" id="GO:0004674">
    <property type="term" value="F:protein serine/threonine kinase activity"/>
    <property type="evidence" value="ECO:0007669"/>
    <property type="project" value="UniProtKB-KW"/>
</dbReference>